<gene>
    <name evidence="1" type="ORF">GCM10022255_040540</name>
</gene>
<keyword evidence="2" id="KW-1185">Reference proteome</keyword>
<dbReference type="Proteomes" id="UP001500620">
    <property type="component" value="Unassembled WGS sequence"/>
</dbReference>
<accession>A0ABP8DA14</accession>
<dbReference type="EMBL" id="BAABAT010000010">
    <property type="protein sequence ID" value="GAA4250720.1"/>
    <property type="molecule type" value="Genomic_DNA"/>
</dbReference>
<dbReference type="RefSeq" id="WP_345128657.1">
    <property type="nucleotide sequence ID" value="NZ_BAABAT010000010.1"/>
</dbReference>
<protein>
    <submittedName>
        <fullName evidence="1">Uncharacterized protein</fullName>
    </submittedName>
</protein>
<dbReference type="SUPFAM" id="SSF160246">
    <property type="entry name" value="EspE N-terminal domain-like"/>
    <property type="match status" value="1"/>
</dbReference>
<comment type="caution">
    <text evidence="1">The sequence shown here is derived from an EMBL/GenBank/DDBJ whole genome shotgun (WGS) entry which is preliminary data.</text>
</comment>
<evidence type="ECO:0000313" key="2">
    <source>
        <dbReference type="Proteomes" id="UP001500620"/>
    </source>
</evidence>
<organism evidence="1 2">
    <name type="scientific">Dactylosporangium darangshiense</name>
    <dbReference type="NCBI Taxonomy" id="579108"/>
    <lineage>
        <taxon>Bacteria</taxon>
        <taxon>Bacillati</taxon>
        <taxon>Actinomycetota</taxon>
        <taxon>Actinomycetes</taxon>
        <taxon>Micromonosporales</taxon>
        <taxon>Micromonosporaceae</taxon>
        <taxon>Dactylosporangium</taxon>
    </lineage>
</organism>
<reference evidence="2" key="1">
    <citation type="journal article" date="2019" name="Int. J. Syst. Evol. Microbiol.">
        <title>The Global Catalogue of Microorganisms (GCM) 10K type strain sequencing project: providing services to taxonomists for standard genome sequencing and annotation.</title>
        <authorList>
            <consortium name="The Broad Institute Genomics Platform"/>
            <consortium name="The Broad Institute Genome Sequencing Center for Infectious Disease"/>
            <person name="Wu L."/>
            <person name="Ma J."/>
        </authorList>
    </citation>
    <scope>NUCLEOTIDE SEQUENCE [LARGE SCALE GENOMIC DNA]</scope>
    <source>
        <strain evidence="2">JCM 17441</strain>
    </source>
</reference>
<proteinExistence type="predicted"/>
<dbReference type="InterPro" id="IPR037257">
    <property type="entry name" value="T2SS_E_N_sf"/>
</dbReference>
<sequence>MAKEAERAGRSIRAVLIDNHIVTEEQLTAASADAHGIATLDLVGYPIAPATVTKIPMAQAQAPRPRHRPQRS</sequence>
<evidence type="ECO:0000313" key="1">
    <source>
        <dbReference type="EMBL" id="GAA4250720.1"/>
    </source>
</evidence>
<name>A0ABP8DA14_9ACTN</name>